<feature type="region of interest" description="Disordered" evidence="1">
    <location>
        <begin position="69"/>
        <end position="94"/>
    </location>
</feature>
<accession>A0A0S7EX04</accession>
<evidence type="ECO:0000256" key="1">
    <source>
        <dbReference type="SAM" id="MobiDB-lite"/>
    </source>
</evidence>
<organism evidence="2">
    <name type="scientific">Poeciliopsis prolifica</name>
    <name type="common">blackstripe livebearer</name>
    <dbReference type="NCBI Taxonomy" id="188132"/>
    <lineage>
        <taxon>Eukaryota</taxon>
        <taxon>Metazoa</taxon>
        <taxon>Chordata</taxon>
        <taxon>Craniata</taxon>
        <taxon>Vertebrata</taxon>
        <taxon>Euteleostomi</taxon>
        <taxon>Actinopterygii</taxon>
        <taxon>Neopterygii</taxon>
        <taxon>Teleostei</taxon>
        <taxon>Neoteleostei</taxon>
        <taxon>Acanthomorphata</taxon>
        <taxon>Ovalentaria</taxon>
        <taxon>Atherinomorphae</taxon>
        <taxon>Cyprinodontiformes</taxon>
        <taxon>Poeciliidae</taxon>
        <taxon>Poeciliinae</taxon>
        <taxon>Poeciliopsis</taxon>
    </lineage>
</organism>
<proteinExistence type="predicted"/>
<dbReference type="EMBL" id="GBYX01472181">
    <property type="protein sequence ID" value="JAO09473.1"/>
    <property type="molecule type" value="Transcribed_RNA"/>
</dbReference>
<gene>
    <name evidence="2" type="primary">UBP48</name>
</gene>
<reference evidence="2" key="1">
    <citation type="submission" date="2014-12" db="EMBL/GenBank/DDBJ databases">
        <title>Parallel Evolution in Life History Adaptation Evident in the Tissue-Specific Poeciliopsis prolifica transcriptome.</title>
        <authorList>
            <person name="Jue N.K."/>
            <person name="Foley R.J."/>
            <person name="Obergfell C."/>
            <person name="Reznick D.N."/>
            <person name="O'Neill R.J."/>
            <person name="O'Neill M.J."/>
        </authorList>
    </citation>
    <scope>NUCLEOTIDE SEQUENCE</scope>
</reference>
<dbReference type="AlphaFoldDB" id="A0A0S7EX04"/>
<sequence length="216" mass="25194">MFKFILPVGSGSSLCRDCVSERCRVLRLKKQLDEDYKEISNLVKRATSDGYWVSKPSLRSWRQLALEQLEEDEEESKHSNGQTNGQGPHINNKFGMEANVGTEDETKTFNEDIVCTHGALSILETERKLVSTEVWTKLREYFPRAPEFTHMQEPCRQCLTLEQEEKDNEAVSKMMALEQKNQLLNLFHEKNRPVLTKWPQVKRRAVDCEAFNFQFF</sequence>
<name>A0A0S7EX04_9TELE</name>
<protein>
    <submittedName>
        <fullName evidence="2">UBP48</fullName>
    </submittedName>
</protein>
<evidence type="ECO:0000313" key="2">
    <source>
        <dbReference type="EMBL" id="JAO09473.1"/>
    </source>
</evidence>